<dbReference type="InterPro" id="IPR050300">
    <property type="entry name" value="GDXG_lipolytic_enzyme"/>
</dbReference>
<dbReference type="GO" id="GO:0016787">
    <property type="term" value="F:hydrolase activity"/>
    <property type="evidence" value="ECO:0007669"/>
    <property type="project" value="UniProtKB-KW"/>
</dbReference>
<dbReference type="PANTHER" id="PTHR48081">
    <property type="entry name" value="AB HYDROLASE SUPERFAMILY PROTEIN C4A8.06C"/>
    <property type="match status" value="1"/>
</dbReference>
<evidence type="ECO:0000259" key="2">
    <source>
        <dbReference type="Pfam" id="PF20434"/>
    </source>
</evidence>
<dbReference type="InterPro" id="IPR049492">
    <property type="entry name" value="BD-FAE-like_dom"/>
</dbReference>
<keyword evidence="1" id="KW-0378">Hydrolase</keyword>
<feature type="domain" description="BD-FAE-like" evidence="2">
    <location>
        <begin position="65"/>
        <end position="264"/>
    </location>
</feature>
<evidence type="ECO:0000256" key="1">
    <source>
        <dbReference type="ARBA" id="ARBA00022801"/>
    </source>
</evidence>
<dbReference type="Pfam" id="PF20434">
    <property type="entry name" value="BD-FAE"/>
    <property type="match status" value="1"/>
</dbReference>
<gene>
    <name evidence="3" type="ORF">SAMN05192540_3661</name>
</gene>
<dbReference type="SUPFAM" id="SSF53474">
    <property type="entry name" value="alpha/beta-Hydrolases"/>
    <property type="match status" value="1"/>
</dbReference>
<dbReference type="InterPro" id="IPR029058">
    <property type="entry name" value="AB_hydrolase_fold"/>
</dbReference>
<dbReference type="Gene3D" id="3.40.50.1820">
    <property type="entry name" value="alpha/beta hydrolase"/>
    <property type="match status" value="1"/>
</dbReference>
<dbReference type="RefSeq" id="WP_074674386.1">
    <property type="nucleotide sequence ID" value="NZ_FNTB01000001.1"/>
</dbReference>
<reference evidence="3 4" key="1">
    <citation type="submission" date="2016-10" db="EMBL/GenBank/DDBJ databases">
        <authorList>
            <person name="de Groot N.N."/>
        </authorList>
    </citation>
    <scope>NUCLEOTIDE SEQUENCE [LARGE SCALE GENOMIC DNA]</scope>
    <source>
        <strain evidence="3 4">MAR_2009_71</strain>
    </source>
</reference>
<name>A0A1H4U317_9FLAO</name>
<evidence type="ECO:0000313" key="3">
    <source>
        <dbReference type="EMBL" id="SEC63082.1"/>
    </source>
</evidence>
<dbReference type="Proteomes" id="UP000183038">
    <property type="component" value="Unassembled WGS sequence"/>
</dbReference>
<dbReference type="PANTHER" id="PTHR48081:SF6">
    <property type="entry name" value="PEPTIDASE S9 PROLYL OLIGOPEPTIDASE CATALYTIC DOMAIN-CONTAINING PROTEIN"/>
    <property type="match status" value="1"/>
</dbReference>
<evidence type="ECO:0000313" key="4">
    <source>
        <dbReference type="Proteomes" id="UP000183038"/>
    </source>
</evidence>
<proteinExistence type="predicted"/>
<organism evidence="3 4">
    <name type="scientific">Maribacter dokdonensis</name>
    <dbReference type="NCBI Taxonomy" id="320912"/>
    <lineage>
        <taxon>Bacteria</taxon>
        <taxon>Pseudomonadati</taxon>
        <taxon>Bacteroidota</taxon>
        <taxon>Flavobacteriia</taxon>
        <taxon>Flavobacteriales</taxon>
        <taxon>Flavobacteriaceae</taxon>
        <taxon>Maribacter</taxon>
    </lineage>
</organism>
<dbReference type="AlphaFoldDB" id="A0A1H4U317"/>
<sequence>MKYNSIVIKVTSLLISLHLVGCTTMERTIDLWPKDNIPNQKETNIEEVHEQRDILRISKVQKPTLEVFLPEKAKANGKAVLIFPGGGYGILAYDWEGTDVAQFLADRGIAGIVVKYRLPSDETQTDKHNVPLIDAQRAIKMVRSRAGEWGINKNEIGIIGFSAGGHLASTLGTKYNNRVYEPIDEIDKESARPDFMVLMYPVITMGEETHLGSRNNLLGKEPSERMIHEYSSQFHINSETPPTYLVHAMDDEVVPVANSEYFHAMFNVKATAKSELYLFEKGGHGFGLAQDDPILRKWPINLIDWINSL</sequence>
<dbReference type="OrthoDB" id="9794725at2"/>
<protein>
    <submittedName>
        <fullName evidence="3">Acetyl esterase/lipase</fullName>
    </submittedName>
</protein>
<accession>A0A1H4U317</accession>
<dbReference type="EMBL" id="FNTB01000001">
    <property type="protein sequence ID" value="SEC63082.1"/>
    <property type="molecule type" value="Genomic_DNA"/>
</dbReference>